<feature type="compositionally biased region" description="Basic and acidic residues" evidence="2">
    <location>
        <begin position="302"/>
        <end position="316"/>
    </location>
</feature>
<evidence type="ECO:0008006" key="5">
    <source>
        <dbReference type="Google" id="ProtNLM"/>
    </source>
</evidence>
<evidence type="ECO:0000256" key="1">
    <source>
        <dbReference type="ARBA" id="ARBA00005254"/>
    </source>
</evidence>
<dbReference type="RefSeq" id="XP_016226470.1">
    <property type="nucleotide sequence ID" value="XM_016366952.1"/>
</dbReference>
<evidence type="ECO:0000256" key="2">
    <source>
        <dbReference type="SAM" id="MobiDB-lite"/>
    </source>
</evidence>
<dbReference type="InterPro" id="IPR051053">
    <property type="entry name" value="ECH/Chromodomain_protein"/>
</dbReference>
<evidence type="ECO:0000313" key="3">
    <source>
        <dbReference type="EMBL" id="KIV94896.1"/>
    </source>
</evidence>
<dbReference type="Gene3D" id="1.10.12.10">
    <property type="entry name" value="Lyase 2-enoyl-coa Hydratase, Chain A, domain 2"/>
    <property type="match status" value="1"/>
</dbReference>
<dbReference type="InterPro" id="IPR001753">
    <property type="entry name" value="Enoyl-CoA_hydra/iso"/>
</dbReference>
<dbReference type="SUPFAM" id="SSF52096">
    <property type="entry name" value="ClpP/crotonase"/>
    <property type="match status" value="1"/>
</dbReference>
<dbReference type="GeneID" id="27320462"/>
<dbReference type="PANTHER" id="PTHR43684:SF4">
    <property type="entry name" value="ENOYL-COA HYDRATASE_ISOMERASE FAMILY PROTEIN (AFU_ORTHOLOGUE AFUA_1G01890)"/>
    <property type="match status" value="1"/>
</dbReference>
<dbReference type="OrthoDB" id="2018133at2759"/>
<protein>
    <recommendedName>
        <fullName evidence="5">Enoyl-CoA hydratase</fullName>
    </recommendedName>
</protein>
<dbReference type="STRING" id="212818.A0A0D1Y2S8"/>
<reference evidence="3 4" key="1">
    <citation type="submission" date="2015-01" db="EMBL/GenBank/DDBJ databases">
        <title>The Genome Sequence of Exophiala mesophila CBS40295.</title>
        <authorList>
            <consortium name="The Broad Institute Genomics Platform"/>
            <person name="Cuomo C."/>
            <person name="de Hoog S."/>
            <person name="Gorbushina A."/>
            <person name="Stielow B."/>
            <person name="Teixiera M."/>
            <person name="Abouelleil A."/>
            <person name="Chapman S.B."/>
            <person name="Priest M."/>
            <person name="Young S.K."/>
            <person name="Wortman J."/>
            <person name="Nusbaum C."/>
            <person name="Birren B."/>
        </authorList>
    </citation>
    <scope>NUCLEOTIDE SEQUENCE [LARGE SCALE GENOMIC DNA]</scope>
    <source>
        <strain evidence="3 4">CBS 40295</strain>
    </source>
</reference>
<organism evidence="3 4">
    <name type="scientific">Exophiala mesophila</name>
    <name type="common">Black yeast-like fungus</name>
    <dbReference type="NCBI Taxonomy" id="212818"/>
    <lineage>
        <taxon>Eukaryota</taxon>
        <taxon>Fungi</taxon>
        <taxon>Dikarya</taxon>
        <taxon>Ascomycota</taxon>
        <taxon>Pezizomycotina</taxon>
        <taxon>Eurotiomycetes</taxon>
        <taxon>Chaetothyriomycetidae</taxon>
        <taxon>Chaetothyriales</taxon>
        <taxon>Herpotrichiellaceae</taxon>
        <taxon>Exophiala</taxon>
    </lineage>
</organism>
<proteinExistence type="inferred from homology"/>
<dbReference type="HOGENOM" id="CLU_009834_7_2_1"/>
<dbReference type="OMA" id="LEMMHVF"/>
<dbReference type="CDD" id="cd06558">
    <property type="entry name" value="crotonase-like"/>
    <property type="match status" value="1"/>
</dbReference>
<dbReference type="InterPro" id="IPR014748">
    <property type="entry name" value="Enoyl-CoA_hydra_C"/>
</dbReference>
<dbReference type="Proteomes" id="UP000054302">
    <property type="component" value="Unassembled WGS sequence"/>
</dbReference>
<dbReference type="InterPro" id="IPR029045">
    <property type="entry name" value="ClpP/crotonase-like_dom_sf"/>
</dbReference>
<evidence type="ECO:0000313" key="4">
    <source>
        <dbReference type="Proteomes" id="UP000054302"/>
    </source>
</evidence>
<dbReference type="VEuPathDB" id="FungiDB:PV10_02617"/>
<sequence>MLADPVKVQIPKSYETLPVKHVKVSHYPEGTSEPTPVIVVTLNRPKQGNAFTNQMMTDFELIYPMFDLDERVKVIVITGAGKFFCAGADLDIGFPSDGDRERIVDHRDSGGRLNLAIYRCRKPTIVALNGSAVGLGMTLGLSAAIRIAHASSKYGFVFARRGITMESNSSFFLPRLIGHSNALYLLTTGDVYRGDSKHFGSLFQEVIADQPGVLKRALELATNIAEKTSVLAGFMNRELMWRGKPTVEETHLLDSAVLYHMFANKDCKEGVKSFLEKREPNFTATLEEDGPPIYPWFSEVDTGSRPRRDRGSKAKL</sequence>
<dbReference type="EMBL" id="KN847521">
    <property type="protein sequence ID" value="KIV94896.1"/>
    <property type="molecule type" value="Genomic_DNA"/>
</dbReference>
<name>A0A0D1Y2S8_EXOME</name>
<accession>A0A0D1Y2S8</accession>
<dbReference type="PANTHER" id="PTHR43684">
    <property type="match status" value="1"/>
</dbReference>
<dbReference type="Gene3D" id="3.90.226.10">
    <property type="entry name" value="2-enoyl-CoA Hydratase, Chain A, domain 1"/>
    <property type="match status" value="1"/>
</dbReference>
<dbReference type="AlphaFoldDB" id="A0A0D1Y2S8"/>
<feature type="region of interest" description="Disordered" evidence="2">
    <location>
        <begin position="297"/>
        <end position="316"/>
    </location>
</feature>
<keyword evidence="4" id="KW-1185">Reference proteome</keyword>
<comment type="similarity">
    <text evidence="1">Belongs to the enoyl-CoA hydratase/isomerase family.</text>
</comment>
<gene>
    <name evidence="3" type="ORF">PV10_02617</name>
</gene>
<dbReference type="Pfam" id="PF00378">
    <property type="entry name" value="ECH_1"/>
    <property type="match status" value="1"/>
</dbReference>